<dbReference type="PANTHER" id="PTHR35532">
    <property type="entry name" value="SIMILAR TO POLYHYDROXYALKANOATE DEPOLYMERASE"/>
    <property type="match status" value="1"/>
</dbReference>
<dbReference type="SUPFAM" id="SSF49344">
    <property type="entry name" value="CBD9-like"/>
    <property type="match status" value="1"/>
</dbReference>
<comment type="caution">
    <text evidence="2">The sequence shown here is derived from an EMBL/GenBank/DDBJ whole genome shotgun (WGS) entry which is preliminary data.</text>
</comment>
<accession>A0AAV2YT12</accession>
<sequence length="422" mass="49569">MAMAQDAEWQYMDSLRPPMYVCVRRNNGVKTEEEVEPLELDGRLHKPEWEHVPWSNVFEDIEGSARQPKAHPKTHMKMMYDDEYLYVGAEMVDEKIWGTFTKMNSTMYHENDIEVFLNPDGSRHNYYEFEMNCLNTIWELVLRKPYKDGYDIINPYNLPGTKSAVYVDGVTNSPTTKCTKWSVEVAFRLDDLVQFDRMRQRPAAAGDVWRVNFSRVHYELHTIVNKYTNELMYEKVPDTKEDNIVWSPTGVIDMHRPEKWGYVLFASTPDFATGEQELSQARESFLDAQIAMERILDGIYYQQRAFFQKHQRYAMELADLYGKDSSGVVQLPLAPLLQQYNLEFPTLRCRPPELVSPAKEDRRRRSYAPELDVDEEIIALTARRKSMIDSKLKWRFTATIKSATQEWNIEHDGRLWSSHEVL</sequence>
<dbReference type="PANTHER" id="PTHR35532:SF5">
    <property type="entry name" value="CARBOHYDRATE-BINDING DOMAIN-CONTAINING PROTEIN"/>
    <property type="match status" value="1"/>
</dbReference>
<dbReference type="GO" id="GO:0016052">
    <property type="term" value="P:carbohydrate catabolic process"/>
    <property type="evidence" value="ECO:0007669"/>
    <property type="project" value="InterPro"/>
</dbReference>
<protein>
    <recommendedName>
        <fullName evidence="1">Carbohydrate-binding domain-containing protein</fullName>
    </recommendedName>
</protein>
<dbReference type="InterPro" id="IPR010502">
    <property type="entry name" value="Carb-bd_dom_fam9"/>
</dbReference>
<organism evidence="2 3">
    <name type="scientific">Lagenidium giganteum</name>
    <dbReference type="NCBI Taxonomy" id="4803"/>
    <lineage>
        <taxon>Eukaryota</taxon>
        <taxon>Sar</taxon>
        <taxon>Stramenopiles</taxon>
        <taxon>Oomycota</taxon>
        <taxon>Peronosporomycetes</taxon>
        <taxon>Pythiales</taxon>
        <taxon>Pythiaceae</taxon>
    </lineage>
</organism>
<keyword evidence="3" id="KW-1185">Reference proteome</keyword>
<evidence type="ECO:0000313" key="3">
    <source>
        <dbReference type="Proteomes" id="UP001146120"/>
    </source>
</evidence>
<feature type="domain" description="Carbohydrate-binding" evidence="1">
    <location>
        <begin position="41"/>
        <end position="139"/>
    </location>
</feature>
<dbReference type="Gene3D" id="2.60.40.1190">
    <property type="match status" value="1"/>
</dbReference>
<gene>
    <name evidence="2" type="ORF">N0F65_006474</name>
</gene>
<evidence type="ECO:0000313" key="2">
    <source>
        <dbReference type="EMBL" id="DAZ96428.1"/>
    </source>
</evidence>
<dbReference type="CDD" id="cd09620">
    <property type="entry name" value="CBM9_like_3"/>
    <property type="match status" value="1"/>
</dbReference>
<dbReference type="Proteomes" id="UP001146120">
    <property type="component" value="Unassembled WGS sequence"/>
</dbReference>
<dbReference type="Pfam" id="PF06452">
    <property type="entry name" value="CBM9_1"/>
    <property type="match status" value="1"/>
</dbReference>
<reference evidence="2" key="1">
    <citation type="submission" date="2022-11" db="EMBL/GenBank/DDBJ databases">
        <authorList>
            <person name="Morgan W.R."/>
            <person name="Tartar A."/>
        </authorList>
    </citation>
    <scope>NUCLEOTIDE SEQUENCE</scope>
    <source>
        <strain evidence="2">ARSEF 373</strain>
    </source>
</reference>
<reference evidence="2" key="2">
    <citation type="journal article" date="2023" name="Microbiol Resour">
        <title>Decontamination and Annotation of the Draft Genome Sequence of the Oomycete Lagenidium giganteum ARSEF 373.</title>
        <authorList>
            <person name="Morgan W.R."/>
            <person name="Tartar A."/>
        </authorList>
    </citation>
    <scope>NUCLEOTIDE SEQUENCE</scope>
    <source>
        <strain evidence="2">ARSEF 373</strain>
    </source>
</reference>
<dbReference type="AlphaFoldDB" id="A0AAV2YT12"/>
<dbReference type="GO" id="GO:0004553">
    <property type="term" value="F:hydrolase activity, hydrolyzing O-glycosyl compounds"/>
    <property type="evidence" value="ECO:0007669"/>
    <property type="project" value="InterPro"/>
</dbReference>
<name>A0AAV2YT12_9STRA</name>
<dbReference type="EMBL" id="DAKRPA010000167">
    <property type="protein sequence ID" value="DAZ96428.1"/>
    <property type="molecule type" value="Genomic_DNA"/>
</dbReference>
<evidence type="ECO:0000259" key="1">
    <source>
        <dbReference type="Pfam" id="PF06452"/>
    </source>
</evidence>
<dbReference type="GO" id="GO:0030246">
    <property type="term" value="F:carbohydrate binding"/>
    <property type="evidence" value="ECO:0007669"/>
    <property type="project" value="InterPro"/>
</dbReference>
<proteinExistence type="predicted"/>